<organism evidence="1 2">
    <name type="scientific">Flavobacterium crocinum</name>
    <dbReference type="NCBI Taxonomy" id="2183896"/>
    <lineage>
        <taxon>Bacteria</taxon>
        <taxon>Pseudomonadati</taxon>
        <taxon>Bacteroidota</taxon>
        <taxon>Flavobacteriia</taxon>
        <taxon>Flavobacteriales</taxon>
        <taxon>Flavobacteriaceae</taxon>
        <taxon>Flavobacterium</taxon>
    </lineage>
</organism>
<keyword evidence="2" id="KW-1185">Reference proteome</keyword>
<dbReference type="GO" id="GO:0015074">
    <property type="term" value="P:DNA integration"/>
    <property type="evidence" value="ECO:0007669"/>
    <property type="project" value="InterPro"/>
</dbReference>
<proteinExistence type="predicted"/>
<accession>A0A2S1YTP5</accession>
<dbReference type="RefSeq" id="WP_109194848.1">
    <property type="nucleotide sequence ID" value="NZ_CP029255.1"/>
</dbReference>
<dbReference type="KEGG" id="fcr:HYN56_16905"/>
<dbReference type="AlphaFoldDB" id="A0A2S1YTP5"/>
<sequence length="28" mass="3543">MAYYNYERTKHNLKRMSSIQYRAHHCQI</sequence>
<evidence type="ECO:0000313" key="2">
    <source>
        <dbReference type="Proteomes" id="UP000245250"/>
    </source>
</evidence>
<reference evidence="1 2" key="1">
    <citation type="submission" date="2018-05" db="EMBL/GenBank/DDBJ databases">
        <title>Genome sequencing of Flavobacterium sp. HYN0056.</title>
        <authorList>
            <person name="Yi H."/>
            <person name="Baek C."/>
        </authorList>
    </citation>
    <scope>NUCLEOTIDE SEQUENCE [LARGE SCALE GENOMIC DNA]</scope>
    <source>
        <strain evidence="1 2">HYN0056</strain>
    </source>
</reference>
<dbReference type="EMBL" id="CP029255">
    <property type="protein sequence ID" value="AWK07484.1"/>
    <property type="molecule type" value="Genomic_DNA"/>
</dbReference>
<protein>
    <submittedName>
        <fullName evidence="1">Uncharacterized protein</fullName>
    </submittedName>
</protein>
<evidence type="ECO:0000313" key="1">
    <source>
        <dbReference type="EMBL" id="AWK07484.1"/>
    </source>
</evidence>
<gene>
    <name evidence="1" type="ORF">HYN56_16905</name>
</gene>
<dbReference type="Proteomes" id="UP000245250">
    <property type="component" value="Chromosome"/>
</dbReference>
<name>A0A2S1YTP5_9FLAO</name>